<accession>A0ABY4CCF3</accession>
<evidence type="ECO:0000256" key="2">
    <source>
        <dbReference type="SAM" id="SignalP"/>
    </source>
</evidence>
<feature type="chain" id="PRO_5046879345" evidence="2">
    <location>
        <begin position="21"/>
        <end position="1365"/>
    </location>
</feature>
<organism evidence="4 5">
    <name type="scientific">Bdellovibrio reynosensis</name>
    <dbReference type="NCBI Taxonomy" id="2835041"/>
    <lineage>
        <taxon>Bacteria</taxon>
        <taxon>Pseudomonadati</taxon>
        <taxon>Bdellovibrionota</taxon>
        <taxon>Bdellovibrionia</taxon>
        <taxon>Bdellovibrionales</taxon>
        <taxon>Pseudobdellovibrionaceae</taxon>
        <taxon>Bdellovibrio</taxon>
    </lineage>
</organism>
<evidence type="ECO:0000256" key="1">
    <source>
        <dbReference type="SAM" id="Coils"/>
    </source>
</evidence>
<keyword evidence="2" id="KW-0732">Signal</keyword>
<keyword evidence="1" id="KW-0175">Coiled coil</keyword>
<name>A0ABY4CCF3_9BACT</name>
<dbReference type="InterPro" id="IPR030392">
    <property type="entry name" value="S74_ICA"/>
</dbReference>
<dbReference type="PROSITE" id="PS51688">
    <property type="entry name" value="ICA"/>
    <property type="match status" value="1"/>
</dbReference>
<dbReference type="EMBL" id="CP093442">
    <property type="protein sequence ID" value="UOF02580.1"/>
    <property type="molecule type" value="Genomic_DNA"/>
</dbReference>
<gene>
    <name evidence="4" type="ORF">MNR06_06400</name>
</gene>
<feature type="coiled-coil region" evidence="1">
    <location>
        <begin position="1306"/>
        <end position="1361"/>
    </location>
</feature>
<keyword evidence="5" id="KW-1185">Reference proteome</keyword>
<evidence type="ECO:0000313" key="5">
    <source>
        <dbReference type="Proteomes" id="UP000830116"/>
    </source>
</evidence>
<sequence length="1365" mass="140014">MKKRNVFAALLLLFSLTAYAVPGSLTYQGRIKDSQGQGLEVNGVVFEFTIMNPTGTCALYRETSNAVDMRNSTGVFDVPIGTGTKNFPAAAGFKLLDSFDNSAALSCEGGGTYTPLVDDKRVLRVQFHDGTGWKLISPDSEIRSVPFAGHAKVAQTALKLGSNVASDFVAKSSLPVCAAGEYLRHIAPSGTFVCSAPSVPGANVTGNIAGSAAGFTGSLVGDVSGTQGATSVDKIKGVTVDMTGIASGKVLKYDGSKWAPADDAGTAGSLTGLTGDVTSSGSPVATVTLADGTVATAKIVDGAVNSAKILDATIVDADIAAGAAIVDTKLATISTAGKVSGSAITSGTIAGTTAINTSGLIQTSNGFRVYQGANYVELKAPAALAGDLTFKLPDTLGSSGQVLTNNGSGNLTWSTPAVGSVTSVSASAPLASSGGATPTISLSDTVTAGTATKITYNAKGLVTGGASLVAGDIPNLTGDVTSTGGAASTKVVKIQNVGVVSTTPLTGQAFLFDGTNWGIQYFGFGQMRSTTTGNLQMPTSCSTADKTLTWSAITDTFACTTIAIANTQVSGLGTASTKNFGTSAGQLVELDGGARIPASLLPVAAGGVLVDGGNTTGAAISVGANDDHSLLLKTNNATRITVANSGNVGVGYGSPAVQLDVASKARVVDAATAYLMINGDSGNTQGDAGEVTGVLGFGSDGANTAGVPANGMTLEHLNFAGTHALAFRHYNASTMVERMRINNDGKVGIGTTAPIGTLDIVANNSSYLRIQQSSADTNAPAVAFAKSRGDITTPAAVLSGDRIMGLYGQAYHSGNAFTANIAAIQFLAAENITASAQGSSIDFGTTPIGSTTRSTRMTLGPNGYLGIGQSSPVVPLHVRSALATTATHPYRAGIIAEGEGTDVTGRIGLKTSSATESPVLLGYRSRGTIASPTTLSSGDVVLSIVGSGYDGTAWSAGANSGEMHFVTTEAHSATNHGTAILFKTIANGTNTNAETMRIDHDGEVGIGTSSPSAALDVARDQDSNTAVRVRNSHNSGTTAYASTAAESDGSAIEMVAYSTTHTGTFGTVPIADSVALRSWAGKPTSNMFVGTGSSAPLHLGIANTPRLTFATNGYTGLGTTTPNGQLDLQATGAHEIRFGSTGMSSTNKDFRIVQDNAANFTRLSTGGDTYTWMSFQMDTGFVGIGNTSPQYTLDVTGNFRITGTPYRNGGDIAWTVPSDKRLKDVTGQYQYGLKEIANLDVIRFRYKNGNAIGAETEKEFVGVLAQEVQKQIPDAVKLEKNGYLSLNSSPIFWALVNSTKELKFRCESTEQKVETHSRMIASLVEENKELKAKVKNTESEMQKLKAANDDLKARMDKIERMLLKK</sequence>
<feature type="domain" description="Peptidase S74" evidence="3">
    <location>
        <begin position="1218"/>
        <end position="1313"/>
    </location>
</feature>
<reference evidence="4" key="1">
    <citation type="submission" date="2022-03" db="EMBL/GenBank/DDBJ databases">
        <title>Genome Identification and Characterization of new species Bdellovibrio reynosense LBG001 sp. nov. from a Mexico soil sample.</title>
        <authorList>
            <person name="Camilli A."/>
            <person name="Ajao Y."/>
            <person name="Guo X."/>
        </authorList>
    </citation>
    <scope>NUCLEOTIDE SEQUENCE</scope>
    <source>
        <strain evidence="4">LBG001</strain>
    </source>
</reference>
<dbReference type="Proteomes" id="UP000830116">
    <property type="component" value="Chromosome"/>
</dbReference>
<proteinExistence type="predicted"/>
<dbReference type="Pfam" id="PF13884">
    <property type="entry name" value="Peptidase_S74"/>
    <property type="match status" value="1"/>
</dbReference>
<dbReference type="RefSeq" id="WP_243540261.1">
    <property type="nucleotide sequence ID" value="NZ_CP093442.1"/>
</dbReference>
<protein>
    <submittedName>
        <fullName evidence="4">Tail fiber domain-containing protein</fullName>
    </submittedName>
</protein>
<evidence type="ECO:0000313" key="4">
    <source>
        <dbReference type="EMBL" id="UOF02580.1"/>
    </source>
</evidence>
<evidence type="ECO:0000259" key="3">
    <source>
        <dbReference type="PROSITE" id="PS51688"/>
    </source>
</evidence>
<feature type="signal peptide" evidence="2">
    <location>
        <begin position="1"/>
        <end position="20"/>
    </location>
</feature>